<dbReference type="Pfam" id="PF21981">
    <property type="entry name" value="RecX_HTH3"/>
    <property type="match status" value="1"/>
</dbReference>
<proteinExistence type="inferred from homology"/>
<comment type="subcellular location">
    <subcellularLocation>
        <location evidence="1 5">Cytoplasm</location>
    </subcellularLocation>
</comment>
<dbReference type="PANTHER" id="PTHR33602">
    <property type="entry name" value="REGULATORY PROTEIN RECX FAMILY PROTEIN"/>
    <property type="match status" value="1"/>
</dbReference>
<dbReference type="InterPro" id="IPR053924">
    <property type="entry name" value="RecX_HTH_2nd"/>
</dbReference>
<feature type="domain" description="RecX second three-helical" evidence="6">
    <location>
        <begin position="53"/>
        <end position="89"/>
    </location>
</feature>
<dbReference type="HAMAP" id="MF_01114">
    <property type="entry name" value="RecX"/>
    <property type="match status" value="1"/>
</dbReference>
<evidence type="ECO:0000256" key="1">
    <source>
        <dbReference type="ARBA" id="ARBA00004496"/>
    </source>
</evidence>
<dbReference type="Proteomes" id="UP000317355">
    <property type="component" value="Unassembled WGS sequence"/>
</dbReference>
<evidence type="ECO:0000313" key="9">
    <source>
        <dbReference type="Proteomes" id="UP000317355"/>
    </source>
</evidence>
<sequence>MSDRSELEQAAIRLLTNREHSRLELSRKLQSRCDDRNLLSEVLDDLERSGYLSDDRFTELYVNYRKQKGFGPIRIRQELQERGISTDLIYAWLDSRDHQWLELLEECSRRKFGDASPGDFKEQTKRARFLEYRGYPSELIRSYLWGNDF</sequence>
<comment type="function">
    <text evidence="5">Modulates RecA activity.</text>
</comment>
<dbReference type="GO" id="GO:0006282">
    <property type="term" value="P:regulation of DNA repair"/>
    <property type="evidence" value="ECO:0007669"/>
    <property type="project" value="UniProtKB-UniRule"/>
</dbReference>
<dbReference type="InterPro" id="IPR003783">
    <property type="entry name" value="Regulatory_RecX"/>
</dbReference>
<evidence type="ECO:0000313" key="8">
    <source>
        <dbReference type="EMBL" id="TVT51696.1"/>
    </source>
</evidence>
<comment type="caution">
    <text evidence="8">The sequence shown here is derived from an EMBL/GenBank/DDBJ whole genome shotgun (WGS) entry which is preliminary data.</text>
</comment>
<evidence type="ECO:0000256" key="4">
    <source>
        <dbReference type="ARBA" id="ARBA00022490"/>
    </source>
</evidence>
<evidence type="ECO:0000259" key="6">
    <source>
        <dbReference type="Pfam" id="PF02631"/>
    </source>
</evidence>
<comment type="similarity">
    <text evidence="2 5">Belongs to the RecX family.</text>
</comment>
<dbReference type="InterPro" id="IPR053925">
    <property type="entry name" value="RecX_HTH_3rd"/>
</dbReference>
<keyword evidence="4 5" id="KW-0963">Cytoplasm</keyword>
<dbReference type="PANTHER" id="PTHR33602:SF1">
    <property type="entry name" value="REGULATORY PROTEIN RECX FAMILY PROTEIN"/>
    <property type="match status" value="1"/>
</dbReference>
<gene>
    <name evidence="5" type="primary">recX</name>
    <name evidence="8" type="ORF">FHK82_15245</name>
</gene>
<organism evidence="8 9">
    <name type="scientific">Sedimenticola thiotaurini</name>
    <dbReference type="NCBI Taxonomy" id="1543721"/>
    <lineage>
        <taxon>Bacteria</taxon>
        <taxon>Pseudomonadati</taxon>
        <taxon>Pseudomonadota</taxon>
        <taxon>Gammaproteobacteria</taxon>
        <taxon>Chromatiales</taxon>
        <taxon>Sedimenticolaceae</taxon>
        <taxon>Sedimenticola</taxon>
    </lineage>
</organism>
<evidence type="ECO:0000259" key="7">
    <source>
        <dbReference type="Pfam" id="PF21981"/>
    </source>
</evidence>
<reference evidence="8 9" key="1">
    <citation type="submission" date="2019-07" db="EMBL/GenBank/DDBJ databases">
        <title>The pathways for chlorine oxyanion respiration interact through the shared metabolite chlorate.</title>
        <authorList>
            <person name="Barnum T.P."/>
            <person name="Cheng Y."/>
            <person name="Hill K.A."/>
            <person name="Lucas L.N."/>
            <person name="Carlson H.K."/>
            <person name="Coates J.D."/>
        </authorList>
    </citation>
    <scope>NUCLEOTIDE SEQUENCE [LARGE SCALE GENOMIC DNA]</scope>
    <source>
        <strain evidence="8">BK-3</strain>
    </source>
</reference>
<evidence type="ECO:0000256" key="5">
    <source>
        <dbReference type="HAMAP-Rule" id="MF_01114"/>
    </source>
</evidence>
<dbReference type="Gene3D" id="1.10.10.10">
    <property type="entry name" value="Winged helix-like DNA-binding domain superfamily/Winged helix DNA-binding domain"/>
    <property type="match status" value="3"/>
</dbReference>
<evidence type="ECO:0000256" key="2">
    <source>
        <dbReference type="ARBA" id="ARBA00009695"/>
    </source>
</evidence>
<dbReference type="InterPro" id="IPR036388">
    <property type="entry name" value="WH-like_DNA-bd_sf"/>
</dbReference>
<feature type="domain" description="RecX third three-helical" evidence="7">
    <location>
        <begin position="99"/>
        <end position="144"/>
    </location>
</feature>
<accession>A0A558CSG4</accession>
<protein>
    <recommendedName>
        <fullName evidence="3 5">Regulatory protein RecX</fullName>
    </recommendedName>
</protein>
<dbReference type="Pfam" id="PF02631">
    <property type="entry name" value="RecX_HTH2"/>
    <property type="match status" value="1"/>
</dbReference>
<dbReference type="EMBL" id="VMRY01000085">
    <property type="protein sequence ID" value="TVT51696.1"/>
    <property type="molecule type" value="Genomic_DNA"/>
</dbReference>
<dbReference type="GO" id="GO:0005737">
    <property type="term" value="C:cytoplasm"/>
    <property type="evidence" value="ECO:0007669"/>
    <property type="project" value="UniProtKB-SubCell"/>
</dbReference>
<evidence type="ECO:0000256" key="3">
    <source>
        <dbReference type="ARBA" id="ARBA00018111"/>
    </source>
</evidence>
<dbReference type="AlphaFoldDB" id="A0A558CSG4"/>
<name>A0A558CSG4_9GAMM</name>